<name>A0A1Z4JHR9_LEPBY</name>
<sequence>MQSVQDISTDSRERSWFYWFLLPIYPYRQRRTLRTEVVKDAVWTFDQLQGIFYVVTPIRMTVIKLDEGGLLIYAPVALTRECSRLLDELVALHGDVKYIVLPTISGLEHKVCVPPFARRFPKAQIYVPPSQWSYPANLPLTWLGFPKQRTHVLDGQNVSFSNQFESATLGPIGLGLGPFGEIALLDKSSRTLLVTDSVVSVPEVAPEIIQLDPYPLLFHARESAVDHIEDTEANRLKGWQRVALFTFYFRPSALDIADLAPSVREAMKAPDRSKKALFGWYPFHWKAGWQRSFEALRKHRLVVAPILQQLILNREPQKVMDWANQVASWNFERIIPCHFDAPIPADAQEFRSAFSFLEKESDRVLPDEDFELLREIEQGLVQTGVTPPAQEKL</sequence>
<proteinExistence type="predicted"/>
<gene>
    <name evidence="1" type="ORF">NIES2135_30580</name>
</gene>
<reference evidence="1 2" key="1">
    <citation type="submission" date="2017-06" db="EMBL/GenBank/DDBJ databases">
        <title>Genome sequencing of cyanobaciteial culture collection at National Institute for Environmental Studies (NIES).</title>
        <authorList>
            <person name="Hirose Y."/>
            <person name="Shimura Y."/>
            <person name="Fujisawa T."/>
            <person name="Nakamura Y."/>
            <person name="Kawachi M."/>
        </authorList>
    </citation>
    <scope>NUCLEOTIDE SEQUENCE [LARGE SCALE GENOMIC DNA]</scope>
    <source>
        <strain evidence="1 2">NIES-2135</strain>
    </source>
</reference>
<dbReference type="InterPro" id="IPR025638">
    <property type="entry name" value="DUF4336"/>
</dbReference>
<dbReference type="AlphaFoldDB" id="A0A1Z4JHR9"/>
<evidence type="ECO:0008006" key="3">
    <source>
        <dbReference type="Google" id="ProtNLM"/>
    </source>
</evidence>
<evidence type="ECO:0000313" key="2">
    <source>
        <dbReference type="Proteomes" id="UP000217895"/>
    </source>
</evidence>
<organism evidence="1 2">
    <name type="scientific">Leptolyngbya boryana NIES-2135</name>
    <dbReference type="NCBI Taxonomy" id="1973484"/>
    <lineage>
        <taxon>Bacteria</taxon>
        <taxon>Bacillati</taxon>
        <taxon>Cyanobacteriota</taxon>
        <taxon>Cyanophyceae</taxon>
        <taxon>Leptolyngbyales</taxon>
        <taxon>Leptolyngbyaceae</taxon>
        <taxon>Leptolyngbya group</taxon>
        <taxon>Leptolyngbya</taxon>
    </lineage>
</organism>
<dbReference type="EMBL" id="AP018203">
    <property type="protein sequence ID" value="BAY56228.1"/>
    <property type="molecule type" value="Genomic_DNA"/>
</dbReference>
<accession>A0A1Z4JHR9</accession>
<dbReference type="Pfam" id="PF14234">
    <property type="entry name" value="DUF4336"/>
    <property type="match status" value="1"/>
</dbReference>
<keyword evidence="2" id="KW-1185">Reference proteome</keyword>
<dbReference type="PANTHER" id="PTHR33835">
    <property type="entry name" value="YALI0C07656P"/>
    <property type="match status" value="1"/>
</dbReference>
<evidence type="ECO:0000313" key="1">
    <source>
        <dbReference type="EMBL" id="BAY56228.1"/>
    </source>
</evidence>
<dbReference type="Proteomes" id="UP000217895">
    <property type="component" value="Chromosome"/>
</dbReference>
<protein>
    <recommendedName>
        <fullName evidence="3">DUF4336 domain-containing protein</fullName>
    </recommendedName>
</protein>
<dbReference type="PANTHER" id="PTHR33835:SF2">
    <property type="entry name" value="LYSINE-TRNA LIGASE"/>
    <property type="match status" value="1"/>
</dbReference>